<evidence type="ECO:0000313" key="3">
    <source>
        <dbReference type="Proteomes" id="UP001235343"/>
    </source>
</evidence>
<keyword evidence="3" id="KW-1185">Reference proteome</keyword>
<dbReference type="Proteomes" id="UP001235343">
    <property type="component" value="Unassembled WGS sequence"/>
</dbReference>
<sequence length="74" mass="8467">MNKNTSLILGVLFILTSGLIYTIERLSSYVYWLAQTNTGSWETNPNISFFDNIFILLFIIIGIVFIVIAFKEKS</sequence>
<keyword evidence="1" id="KW-1133">Transmembrane helix</keyword>
<evidence type="ECO:0000256" key="1">
    <source>
        <dbReference type="SAM" id="Phobius"/>
    </source>
</evidence>
<dbReference type="EMBL" id="JASTZU010000018">
    <property type="protein sequence ID" value="MDL4839700.1"/>
    <property type="molecule type" value="Genomic_DNA"/>
</dbReference>
<feature type="transmembrane region" description="Helical" evidence="1">
    <location>
        <begin position="52"/>
        <end position="70"/>
    </location>
</feature>
<gene>
    <name evidence="2" type="ORF">QQS35_04410</name>
</gene>
<proteinExistence type="predicted"/>
<name>A0ABT7L1H6_9BACI</name>
<dbReference type="RefSeq" id="WP_285930636.1">
    <property type="nucleotide sequence ID" value="NZ_JASTZU010000018.1"/>
</dbReference>
<keyword evidence="1" id="KW-0472">Membrane</keyword>
<keyword evidence="1" id="KW-0812">Transmembrane</keyword>
<reference evidence="2 3" key="1">
    <citation type="submission" date="2023-06" db="EMBL/GenBank/DDBJ databases">
        <title>Aquibacillus rhizosphaerae LR5S19.</title>
        <authorList>
            <person name="Sun J.-Q."/>
        </authorList>
    </citation>
    <scope>NUCLEOTIDE SEQUENCE [LARGE SCALE GENOMIC DNA]</scope>
    <source>
        <strain evidence="2 3">LR5S19</strain>
    </source>
</reference>
<accession>A0ABT7L1H6</accession>
<feature type="transmembrane region" description="Helical" evidence="1">
    <location>
        <begin position="7"/>
        <end position="32"/>
    </location>
</feature>
<evidence type="ECO:0000313" key="2">
    <source>
        <dbReference type="EMBL" id="MDL4839700.1"/>
    </source>
</evidence>
<comment type="caution">
    <text evidence="2">The sequence shown here is derived from an EMBL/GenBank/DDBJ whole genome shotgun (WGS) entry which is preliminary data.</text>
</comment>
<protein>
    <submittedName>
        <fullName evidence="2">Uncharacterized protein</fullName>
    </submittedName>
</protein>
<organism evidence="2 3">
    <name type="scientific">Aquibacillus rhizosphaerae</name>
    <dbReference type="NCBI Taxonomy" id="3051431"/>
    <lineage>
        <taxon>Bacteria</taxon>
        <taxon>Bacillati</taxon>
        <taxon>Bacillota</taxon>
        <taxon>Bacilli</taxon>
        <taxon>Bacillales</taxon>
        <taxon>Bacillaceae</taxon>
        <taxon>Aquibacillus</taxon>
    </lineage>
</organism>